<feature type="domain" description="LysM" evidence="6">
    <location>
        <begin position="125"/>
        <end position="171"/>
    </location>
</feature>
<dbReference type="InterPro" id="IPR036779">
    <property type="entry name" value="LysM_dom_sf"/>
</dbReference>
<protein>
    <submittedName>
        <fullName evidence="7">Muramidase-2</fullName>
    </submittedName>
</protein>
<gene>
    <name evidence="7" type="ORF">BBAD15_g6831</name>
</gene>
<dbReference type="GO" id="GO:0008061">
    <property type="term" value="F:chitin binding"/>
    <property type="evidence" value="ECO:0007669"/>
    <property type="project" value="UniProtKB-KW"/>
</dbReference>
<feature type="region of interest" description="Disordered" evidence="4">
    <location>
        <begin position="342"/>
        <end position="363"/>
    </location>
</feature>
<feature type="signal peptide" evidence="5">
    <location>
        <begin position="1"/>
        <end position="18"/>
    </location>
</feature>
<feature type="region of interest" description="Disordered" evidence="4">
    <location>
        <begin position="446"/>
        <end position="467"/>
    </location>
</feature>
<evidence type="ECO:0000256" key="1">
    <source>
        <dbReference type="ARBA" id="ARBA00022669"/>
    </source>
</evidence>
<keyword evidence="2" id="KW-0843">Virulence</keyword>
<dbReference type="InterPro" id="IPR052210">
    <property type="entry name" value="LysM1-like"/>
</dbReference>
<keyword evidence="5" id="KW-0732">Signal</keyword>
<dbReference type="PANTHER" id="PTHR34997:SF1">
    <property type="entry name" value="PEPTIDOGLYCAN-BINDING LYSIN DOMAIN"/>
    <property type="match status" value="1"/>
</dbReference>
<dbReference type="SUPFAM" id="SSF54106">
    <property type="entry name" value="LysM domain"/>
    <property type="match status" value="5"/>
</dbReference>
<evidence type="ECO:0000313" key="8">
    <source>
        <dbReference type="Proteomes" id="UP000030106"/>
    </source>
</evidence>
<name>A0A0A2VJR3_BEABA</name>
<dbReference type="Proteomes" id="UP000030106">
    <property type="component" value="Unassembled WGS sequence"/>
</dbReference>
<keyword evidence="1" id="KW-0147">Chitin-binding</keyword>
<dbReference type="HOGENOM" id="CLU_010591_8_1_1"/>
<feature type="domain" description="LysM" evidence="6">
    <location>
        <begin position="46"/>
        <end position="92"/>
    </location>
</feature>
<proteinExistence type="inferred from homology"/>
<dbReference type="InterPro" id="IPR018392">
    <property type="entry name" value="LysM"/>
</dbReference>
<feature type="domain" description="LysM" evidence="6">
    <location>
        <begin position="205"/>
        <end position="251"/>
    </location>
</feature>
<dbReference type="STRING" id="1245745.A0A0A2VJR3"/>
<evidence type="ECO:0000256" key="5">
    <source>
        <dbReference type="SAM" id="SignalP"/>
    </source>
</evidence>
<evidence type="ECO:0000256" key="3">
    <source>
        <dbReference type="ARBA" id="ARBA00044955"/>
    </source>
</evidence>
<comment type="similarity">
    <text evidence="3">Belongs to the secreted LysM effector family.</text>
</comment>
<dbReference type="EMBL" id="ANFO01000637">
    <property type="protein sequence ID" value="KGQ07848.1"/>
    <property type="molecule type" value="Genomic_DNA"/>
</dbReference>
<feature type="domain" description="LysM" evidence="6">
    <location>
        <begin position="370"/>
        <end position="417"/>
    </location>
</feature>
<dbReference type="PROSITE" id="PS51782">
    <property type="entry name" value="LYSM"/>
    <property type="match status" value="6"/>
</dbReference>
<feature type="domain" description="LysM" evidence="6">
    <location>
        <begin position="286"/>
        <end position="332"/>
    </location>
</feature>
<feature type="chain" id="PRO_5002006943" evidence="5">
    <location>
        <begin position="19"/>
        <end position="524"/>
    </location>
</feature>
<dbReference type="AlphaFoldDB" id="A0A0A2VJR3"/>
<dbReference type="SMART" id="SM00257">
    <property type="entry name" value="LysM"/>
    <property type="match status" value="6"/>
</dbReference>
<evidence type="ECO:0000256" key="4">
    <source>
        <dbReference type="SAM" id="MobiDB-lite"/>
    </source>
</evidence>
<evidence type="ECO:0000256" key="2">
    <source>
        <dbReference type="ARBA" id="ARBA00023026"/>
    </source>
</evidence>
<comment type="caution">
    <text evidence="7">The sequence shown here is derived from an EMBL/GenBank/DDBJ whole genome shotgun (WGS) entry which is preliminary data.</text>
</comment>
<dbReference type="Pfam" id="PF01476">
    <property type="entry name" value="LysM"/>
    <property type="match status" value="4"/>
</dbReference>
<feature type="compositionally biased region" description="Low complexity" evidence="4">
    <location>
        <begin position="343"/>
        <end position="360"/>
    </location>
</feature>
<dbReference type="CDD" id="cd00118">
    <property type="entry name" value="LysM"/>
    <property type="match status" value="6"/>
</dbReference>
<sequence length="524" mass="56280">MRIATIAVALTVVSAATAYQHPSKVRRGETPDGKVAPGTTDQCTYYFTTASKDDTCSFIEGYWGISHKNFVEWNPAVKDDCSGIQIGYSYCVDVNHGGTITSPPTSTLPPVPSPTLDGIAKDCDKYHLIVKGDTCAGVTQKYGISMDQLVAWNKAVDKDCNGFWAAYYICVHVVGAGTTSPGTPTPTSDPVPSPHQTGIAKDCDKFYLVTKGDTCDGVTAKFAISTAQLIQWNTAIDKDCNGFWAGYYICVHVAGAGTTSPGTPTPTTGDPVPSPHQTGIAPDCDKYYLVVKGDTCDSVTDKFGISLDQLTKWNTAIDKDCNGFWAGYYICVKIKSFTPTPTPTTSSPPTSTGPTAPGPTQSGITKDCRDWYVAKSGDYCDKIVQGYSNLDKDTFIQWNPAVGKDCSSIWVKYAYCVGKKSSPSHFCANSFPVSCDSPNAITIGTGTKSKPAKPVTPPTECATPHPTPTQPGAICKCKKWHLVKDGDNCWALSQKYNISEDDIKKWNPGTQCNLWAKYNVCVGA</sequence>
<evidence type="ECO:0000259" key="6">
    <source>
        <dbReference type="PROSITE" id="PS51782"/>
    </source>
</evidence>
<organism evidence="7 8">
    <name type="scientific">Beauveria bassiana D1-5</name>
    <dbReference type="NCBI Taxonomy" id="1245745"/>
    <lineage>
        <taxon>Eukaryota</taxon>
        <taxon>Fungi</taxon>
        <taxon>Dikarya</taxon>
        <taxon>Ascomycota</taxon>
        <taxon>Pezizomycotina</taxon>
        <taxon>Sordariomycetes</taxon>
        <taxon>Hypocreomycetidae</taxon>
        <taxon>Hypocreales</taxon>
        <taxon>Cordycipitaceae</taxon>
        <taxon>Beauveria</taxon>
    </lineage>
</organism>
<evidence type="ECO:0000313" key="7">
    <source>
        <dbReference type="EMBL" id="KGQ07848.1"/>
    </source>
</evidence>
<reference evidence="7 8" key="1">
    <citation type="submission" date="2012-10" db="EMBL/GenBank/DDBJ databases">
        <title>Genome sequencing and analysis of entomopathogenic fungi Beauveria bassiana D1-5.</title>
        <authorList>
            <person name="Li Q."/>
            <person name="Wang L."/>
            <person name="Zhang Z."/>
            <person name="Wang Q."/>
            <person name="Ren J."/>
            <person name="Wang M."/>
            <person name="Xu W."/>
            <person name="Wang J."/>
            <person name="Lu Y."/>
            <person name="Du Q."/>
            <person name="Sun Z."/>
        </authorList>
    </citation>
    <scope>NUCLEOTIDE SEQUENCE [LARGE SCALE GENOMIC DNA]</scope>
    <source>
        <strain evidence="7 8">D1-5</strain>
    </source>
</reference>
<dbReference type="OrthoDB" id="5985073at2759"/>
<dbReference type="Gene3D" id="3.10.350.10">
    <property type="entry name" value="LysM domain"/>
    <property type="match status" value="6"/>
</dbReference>
<accession>A0A0A2VJR3</accession>
<dbReference type="PANTHER" id="PTHR34997">
    <property type="entry name" value="AM15"/>
    <property type="match status" value="1"/>
</dbReference>
<feature type="domain" description="LysM" evidence="6">
    <location>
        <begin position="479"/>
        <end position="522"/>
    </location>
</feature>